<name>A0A392PB49_9FABA</name>
<gene>
    <name evidence="11" type="ORF">A2U01_0030418</name>
</gene>
<evidence type="ECO:0000256" key="4">
    <source>
        <dbReference type="ARBA" id="ARBA00022741"/>
    </source>
</evidence>
<keyword evidence="4" id="KW-0547">Nucleotide-binding</keyword>
<dbReference type="GO" id="GO:0005524">
    <property type="term" value="F:ATP binding"/>
    <property type="evidence" value="ECO:0007669"/>
    <property type="project" value="UniProtKB-KW"/>
</dbReference>
<organism evidence="11 12">
    <name type="scientific">Trifolium medium</name>
    <dbReference type="NCBI Taxonomy" id="97028"/>
    <lineage>
        <taxon>Eukaryota</taxon>
        <taxon>Viridiplantae</taxon>
        <taxon>Streptophyta</taxon>
        <taxon>Embryophyta</taxon>
        <taxon>Tracheophyta</taxon>
        <taxon>Spermatophyta</taxon>
        <taxon>Magnoliopsida</taxon>
        <taxon>eudicotyledons</taxon>
        <taxon>Gunneridae</taxon>
        <taxon>Pentapetalae</taxon>
        <taxon>rosids</taxon>
        <taxon>fabids</taxon>
        <taxon>Fabales</taxon>
        <taxon>Fabaceae</taxon>
        <taxon>Papilionoideae</taxon>
        <taxon>50 kb inversion clade</taxon>
        <taxon>NPAAA clade</taxon>
        <taxon>Hologalegina</taxon>
        <taxon>IRL clade</taxon>
        <taxon>Trifolieae</taxon>
        <taxon>Trifolium</taxon>
    </lineage>
</organism>
<keyword evidence="6" id="KW-0067">ATP-binding</keyword>
<keyword evidence="7" id="KW-0175">Coiled coil</keyword>
<evidence type="ECO:0000256" key="2">
    <source>
        <dbReference type="ARBA" id="ARBA00004286"/>
    </source>
</evidence>
<keyword evidence="10" id="KW-0539">Nucleus</keyword>
<accession>A0A392PB49</accession>
<proteinExistence type="predicted"/>
<dbReference type="Proteomes" id="UP000265520">
    <property type="component" value="Unassembled WGS sequence"/>
</dbReference>
<dbReference type="GO" id="GO:0005634">
    <property type="term" value="C:nucleus"/>
    <property type="evidence" value="ECO:0007669"/>
    <property type="project" value="UniProtKB-SubCell"/>
</dbReference>
<keyword evidence="3" id="KW-0158">Chromosome</keyword>
<evidence type="ECO:0000256" key="8">
    <source>
        <dbReference type="ARBA" id="ARBA00023172"/>
    </source>
</evidence>
<evidence type="ECO:0000256" key="10">
    <source>
        <dbReference type="ARBA" id="ARBA00023242"/>
    </source>
</evidence>
<dbReference type="PANTHER" id="PTHR19306:SF6">
    <property type="entry name" value="STRUCTURAL MAINTENANCE OF CHROMOSOMES PROTEIN 6"/>
    <property type="match status" value="1"/>
</dbReference>
<evidence type="ECO:0000256" key="1">
    <source>
        <dbReference type="ARBA" id="ARBA00004123"/>
    </source>
</evidence>
<keyword evidence="9" id="KW-0234">DNA repair</keyword>
<evidence type="ECO:0000313" key="12">
    <source>
        <dbReference type="Proteomes" id="UP000265520"/>
    </source>
</evidence>
<dbReference type="AlphaFoldDB" id="A0A392PB49"/>
<keyword evidence="12" id="KW-1185">Reference proteome</keyword>
<feature type="non-terminal residue" evidence="11">
    <location>
        <position position="1"/>
    </location>
</feature>
<dbReference type="EMBL" id="LXQA010072268">
    <property type="protein sequence ID" value="MCI09333.1"/>
    <property type="molecule type" value="Genomic_DNA"/>
</dbReference>
<dbReference type="GO" id="GO:0000724">
    <property type="term" value="P:double-strand break repair via homologous recombination"/>
    <property type="evidence" value="ECO:0007669"/>
    <property type="project" value="TreeGrafter"/>
</dbReference>
<sequence length="81" mass="9229">CLLKACQNALEFRRRKFQTNAANLKQQLSWKFNGHLRKKGISGLIKVDYENMTLSIEVQMPQDTSNRAVRDTRGLSGSFVA</sequence>
<evidence type="ECO:0000256" key="7">
    <source>
        <dbReference type="ARBA" id="ARBA00023054"/>
    </source>
</evidence>
<reference evidence="11 12" key="1">
    <citation type="journal article" date="2018" name="Front. Plant Sci.">
        <title>Red Clover (Trifolium pratense) and Zigzag Clover (T. medium) - A Picture of Genomic Similarities and Differences.</title>
        <authorList>
            <person name="Dluhosova J."/>
            <person name="Istvanek J."/>
            <person name="Nedelnik J."/>
            <person name="Repkova J."/>
        </authorList>
    </citation>
    <scope>NUCLEOTIDE SEQUENCE [LARGE SCALE GENOMIC DNA]</scope>
    <source>
        <strain evidence="12">cv. 10/8</strain>
        <tissue evidence="11">Leaf</tissue>
    </source>
</reference>
<dbReference type="GO" id="GO:0003684">
    <property type="term" value="F:damaged DNA binding"/>
    <property type="evidence" value="ECO:0007669"/>
    <property type="project" value="TreeGrafter"/>
</dbReference>
<dbReference type="GO" id="GO:0030915">
    <property type="term" value="C:Smc5-Smc6 complex"/>
    <property type="evidence" value="ECO:0007669"/>
    <property type="project" value="TreeGrafter"/>
</dbReference>
<protein>
    <submittedName>
        <fullName evidence="11">Structural maintenance of chromosomes protein 6-like</fullName>
    </submittedName>
</protein>
<dbReference type="GO" id="GO:0035861">
    <property type="term" value="C:site of double-strand break"/>
    <property type="evidence" value="ECO:0007669"/>
    <property type="project" value="TreeGrafter"/>
</dbReference>
<keyword evidence="8" id="KW-0233">DNA recombination</keyword>
<evidence type="ECO:0000256" key="9">
    <source>
        <dbReference type="ARBA" id="ARBA00023204"/>
    </source>
</evidence>
<dbReference type="GO" id="GO:0003697">
    <property type="term" value="F:single-stranded DNA binding"/>
    <property type="evidence" value="ECO:0007669"/>
    <property type="project" value="TreeGrafter"/>
</dbReference>
<evidence type="ECO:0000313" key="11">
    <source>
        <dbReference type="EMBL" id="MCI09333.1"/>
    </source>
</evidence>
<dbReference type="PANTHER" id="PTHR19306">
    <property type="entry name" value="STRUCTURAL MAINTENANCE OF CHROMOSOMES 5,6 SMC5, SMC6"/>
    <property type="match status" value="1"/>
</dbReference>
<comment type="subcellular location">
    <subcellularLocation>
        <location evidence="2">Chromosome</location>
    </subcellularLocation>
    <subcellularLocation>
        <location evidence="1">Nucleus</location>
    </subcellularLocation>
</comment>
<comment type="caution">
    <text evidence="11">The sequence shown here is derived from an EMBL/GenBank/DDBJ whole genome shotgun (WGS) entry which is preliminary data.</text>
</comment>
<evidence type="ECO:0000256" key="6">
    <source>
        <dbReference type="ARBA" id="ARBA00022840"/>
    </source>
</evidence>
<evidence type="ECO:0000256" key="5">
    <source>
        <dbReference type="ARBA" id="ARBA00022763"/>
    </source>
</evidence>
<evidence type="ECO:0000256" key="3">
    <source>
        <dbReference type="ARBA" id="ARBA00022454"/>
    </source>
</evidence>
<keyword evidence="5" id="KW-0227">DNA damage</keyword>